<dbReference type="AlphaFoldDB" id="A0A5N5W3T9"/>
<organism evidence="1 2">
    <name type="scientific">Streptomyces mobaraensis</name>
    <name type="common">Streptoverticillium mobaraense</name>
    <dbReference type="NCBI Taxonomy" id="35621"/>
    <lineage>
        <taxon>Bacteria</taxon>
        <taxon>Bacillati</taxon>
        <taxon>Actinomycetota</taxon>
        <taxon>Actinomycetes</taxon>
        <taxon>Kitasatosporales</taxon>
        <taxon>Streptomycetaceae</taxon>
        <taxon>Streptomyces</taxon>
    </lineage>
</organism>
<dbReference type="Proteomes" id="UP000327000">
    <property type="component" value="Unassembled WGS sequence"/>
</dbReference>
<accession>A0A5N5W3T9</accession>
<evidence type="ECO:0000313" key="1">
    <source>
        <dbReference type="EMBL" id="KAB7838651.1"/>
    </source>
</evidence>
<comment type="caution">
    <text evidence="1">The sequence shown here is derived from an EMBL/GenBank/DDBJ whole genome shotgun (WGS) entry which is preliminary data.</text>
</comment>
<evidence type="ECO:0000313" key="2">
    <source>
        <dbReference type="Proteomes" id="UP000327000"/>
    </source>
</evidence>
<sequence>MAAGPALPWLLSARSADALRAQAAQLMGIIEREDAPELGEIAAALATTRAQLEHRAALTGSNRTDVIAGLAALAAG</sequence>
<proteinExistence type="predicted"/>
<protein>
    <submittedName>
        <fullName evidence="1">Uncharacterized protein</fullName>
    </submittedName>
</protein>
<reference evidence="1 2" key="1">
    <citation type="journal article" date="2019" name="Microb. Cell Fact.">
        <title>Exploring novel herbicidin analogues by transcriptional regulator overexpression and MS/MS molecular networking.</title>
        <authorList>
            <person name="Shi Y."/>
            <person name="Gu R."/>
            <person name="Li Y."/>
            <person name="Wang X."/>
            <person name="Ren W."/>
            <person name="Li X."/>
            <person name="Wang L."/>
            <person name="Xie Y."/>
            <person name="Hong B."/>
        </authorList>
    </citation>
    <scope>NUCLEOTIDE SEQUENCE [LARGE SCALE GENOMIC DNA]</scope>
    <source>
        <strain evidence="1 2">US-43</strain>
    </source>
</reference>
<name>A0A5N5W3T9_STRMB</name>
<gene>
    <name evidence="1" type="ORF">FRZ00_22295</name>
</gene>
<keyword evidence="2" id="KW-1185">Reference proteome</keyword>
<dbReference type="Pfam" id="PF22621">
    <property type="entry name" value="CurL-like_PKS_C"/>
    <property type="match status" value="1"/>
</dbReference>
<dbReference type="RefSeq" id="WP_152264748.1">
    <property type="nucleotide sequence ID" value="NZ_VOKX01000081.1"/>
</dbReference>
<dbReference type="EMBL" id="VOKX01000081">
    <property type="protein sequence ID" value="KAB7838651.1"/>
    <property type="molecule type" value="Genomic_DNA"/>
</dbReference>
<feature type="non-terminal residue" evidence="1">
    <location>
        <position position="76"/>
    </location>
</feature>
<dbReference type="Gene3D" id="3.30.70.3290">
    <property type="match status" value="1"/>
</dbReference>